<evidence type="ECO:0000313" key="2">
    <source>
        <dbReference type="EMBL" id="GMH73471.1"/>
    </source>
</evidence>
<dbReference type="OrthoDB" id="47875at2759"/>
<feature type="compositionally biased region" description="Low complexity" evidence="1">
    <location>
        <begin position="75"/>
        <end position="88"/>
    </location>
</feature>
<organism evidence="2 3">
    <name type="scientific">Triparma retinervis</name>
    <dbReference type="NCBI Taxonomy" id="2557542"/>
    <lineage>
        <taxon>Eukaryota</taxon>
        <taxon>Sar</taxon>
        <taxon>Stramenopiles</taxon>
        <taxon>Ochrophyta</taxon>
        <taxon>Bolidophyceae</taxon>
        <taxon>Parmales</taxon>
        <taxon>Triparmaceae</taxon>
        <taxon>Triparma</taxon>
    </lineage>
</organism>
<sequence length="314" mass="34274">GYFVLGPQELYKLTKEIGKFISSFRAVGTEATKAFTDNMESQIAMDEIRQARDDLNDAFSFRRSINWEEEEEAEAAVTAAAEESTAEGSTGGGGGTAAAAVAKGAEETTKGGKKKKIRRRIKKRPKPEPEEGTVQQEGGMMEGFGGERSAFGEDTMESFGGEVNNEGYIDPEPEGGFRTDQAEEEKTTEFSESYPDLGPFGGEEEEGIGMEMGMGMGGGMEEGVASDRFRQQLDVDSWNSSIMENEESLEPLAVIMKKIALLEEEREGKIKMLEEEFRLKSDLEEKFYREKKIILEEGVKEIGGGVGVGGGGIE</sequence>
<comment type="caution">
    <text evidence="2">The sequence shown here is derived from an EMBL/GenBank/DDBJ whole genome shotgun (WGS) entry which is preliminary data.</text>
</comment>
<evidence type="ECO:0000256" key="1">
    <source>
        <dbReference type="SAM" id="MobiDB-lite"/>
    </source>
</evidence>
<name>A0A9W7AMY4_9STRA</name>
<protein>
    <submittedName>
        <fullName evidence="2">Uncharacterized protein</fullName>
    </submittedName>
</protein>
<accession>A0A9W7AMY4</accession>
<dbReference type="AlphaFoldDB" id="A0A9W7AMY4"/>
<dbReference type="Proteomes" id="UP001165082">
    <property type="component" value="Unassembled WGS sequence"/>
</dbReference>
<dbReference type="EMBL" id="BRXZ01002947">
    <property type="protein sequence ID" value="GMH73471.1"/>
    <property type="molecule type" value="Genomic_DNA"/>
</dbReference>
<feature type="compositionally biased region" description="Basic residues" evidence="1">
    <location>
        <begin position="111"/>
        <end position="125"/>
    </location>
</feature>
<gene>
    <name evidence="2" type="ORF">TrRE_jg4622</name>
</gene>
<evidence type="ECO:0000313" key="3">
    <source>
        <dbReference type="Proteomes" id="UP001165082"/>
    </source>
</evidence>
<proteinExistence type="predicted"/>
<feature type="region of interest" description="Disordered" evidence="1">
    <location>
        <begin position="72"/>
        <end position="142"/>
    </location>
</feature>
<keyword evidence="3" id="KW-1185">Reference proteome</keyword>
<reference evidence="2" key="1">
    <citation type="submission" date="2022-07" db="EMBL/GenBank/DDBJ databases">
        <title>Genome analysis of Parmales, a sister group of diatoms, reveals the evolutionary specialization of diatoms from phago-mixotrophs to photoautotrophs.</title>
        <authorList>
            <person name="Ban H."/>
            <person name="Sato S."/>
            <person name="Yoshikawa S."/>
            <person name="Kazumasa Y."/>
            <person name="Nakamura Y."/>
            <person name="Ichinomiya M."/>
            <person name="Saitoh K."/>
            <person name="Sato N."/>
            <person name="Blanc-Mathieu R."/>
            <person name="Endo H."/>
            <person name="Kuwata A."/>
            <person name="Ogata H."/>
        </authorList>
    </citation>
    <scope>NUCLEOTIDE SEQUENCE</scope>
</reference>
<feature type="non-terminal residue" evidence="2">
    <location>
        <position position="1"/>
    </location>
</feature>